<dbReference type="Pfam" id="PF01130">
    <property type="entry name" value="CD36"/>
    <property type="match status" value="1"/>
</dbReference>
<dbReference type="GO" id="GO:0005886">
    <property type="term" value="C:plasma membrane"/>
    <property type="evidence" value="ECO:0007669"/>
    <property type="project" value="UniProtKB-SubCell"/>
</dbReference>
<dbReference type="Proteomes" id="UP001458880">
    <property type="component" value="Unassembled WGS sequence"/>
</dbReference>
<keyword evidence="7" id="KW-0325">Glycoprotein</keyword>
<gene>
    <name evidence="9" type="ORF">QE152_g30648</name>
</gene>
<keyword evidence="10" id="KW-1185">Reference proteome</keyword>
<protein>
    <submittedName>
        <fullName evidence="9">CD36 family</fullName>
    </submittedName>
</protein>
<keyword evidence="5 8" id="KW-1133">Transmembrane helix</keyword>
<name>A0AAW1JDN8_POPJA</name>
<evidence type="ECO:0000313" key="9">
    <source>
        <dbReference type="EMBL" id="KAK9701371.1"/>
    </source>
</evidence>
<reference evidence="9 10" key="1">
    <citation type="journal article" date="2024" name="BMC Genomics">
        <title>De novo assembly and annotation of Popillia japonica's genome with initial clues to its potential as an invasive pest.</title>
        <authorList>
            <person name="Cucini C."/>
            <person name="Boschi S."/>
            <person name="Funari R."/>
            <person name="Cardaioli E."/>
            <person name="Iannotti N."/>
            <person name="Marturano G."/>
            <person name="Paoli F."/>
            <person name="Bruttini M."/>
            <person name="Carapelli A."/>
            <person name="Frati F."/>
            <person name="Nardi F."/>
        </authorList>
    </citation>
    <scope>NUCLEOTIDE SEQUENCE [LARGE SCALE GENOMIC DNA]</scope>
    <source>
        <strain evidence="9">DMR45628</strain>
    </source>
</reference>
<evidence type="ECO:0000256" key="8">
    <source>
        <dbReference type="SAM" id="Phobius"/>
    </source>
</evidence>
<comment type="subcellular location">
    <subcellularLocation>
        <location evidence="1">Cell membrane</location>
    </subcellularLocation>
</comment>
<evidence type="ECO:0000256" key="7">
    <source>
        <dbReference type="ARBA" id="ARBA00023180"/>
    </source>
</evidence>
<dbReference type="PANTHER" id="PTHR11923:SF93">
    <property type="entry name" value="GH07959P-RELATED"/>
    <property type="match status" value="1"/>
</dbReference>
<proteinExistence type="inferred from homology"/>
<evidence type="ECO:0000256" key="4">
    <source>
        <dbReference type="ARBA" id="ARBA00022692"/>
    </source>
</evidence>
<evidence type="ECO:0000256" key="2">
    <source>
        <dbReference type="ARBA" id="ARBA00010532"/>
    </source>
</evidence>
<dbReference type="PRINTS" id="PR01609">
    <property type="entry name" value="CD36FAMILY"/>
</dbReference>
<comment type="similarity">
    <text evidence="2">Belongs to the CD36 family.</text>
</comment>
<accession>A0AAW1JDN8</accession>
<dbReference type="GO" id="GO:0005737">
    <property type="term" value="C:cytoplasm"/>
    <property type="evidence" value="ECO:0007669"/>
    <property type="project" value="TreeGrafter"/>
</dbReference>
<comment type="caution">
    <text evidence="9">The sequence shown here is derived from an EMBL/GenBank/DDBJ whole genome shotgun (WGS) entry which is preliminary data.</text>
</comment>
<evidence type="ECO:0000256" key="6">
    <source>
        <dbReference type="ARBA" id="ARBA00023136"/>
    </source>
</evidence>
<evidence type="ECO:0000256" key="5">
    <source>
        <dbReference type="ARBA" id="ARBA00022989"/>
    </source>
</evidence>
<evidence type="ECO:0000256" key="3">
    <source>
        <dbReference type="ARBA" id="ARBA00022475"/>
    </source>
</evidence>
<feature type="transmembrane region" description="Helical" evidence="8">
    <location>
        <begin position="20"/>
        <end position="42"/>
    </location>
</feature>
<keyword evidence="6 8" id="KW-0472">Membrane</keyword>
<keyword evidence="3" id="KW-1003">Cell membrane</keyword>
<keyword evidence="4 8" id="KW-0812">Transmembrane</keyword>
<evidence type="ECO:0000313" key="10">
    <source>
        <dbReference type="Proteomes" id="UP001458880"/>
    </source>
</evidence>
<organism evidence="9 10">
    <name type="scientific">Popillia japonica</name>
    <name type="common">Japanese beetle</name>
    <dbReference type="NCBI Taxonomy" id="7064"/>
    <lineage>
        <taxon>Eukaryota</taxon>
        <taxon>Metazoa</taxon>
        <taxon>Ecdysozoa</taxon>
        <taxon>Arthropoda</taxon>
        <taxon>Hexapoda</taxon>
        <taxon>Insecta</taxon>
        <taxon>Pterygota</taxon>
        <taxon>Neoptera</taxon>
        <taxon>Endopterygota</taxon>
        <taxon>Coleoptera</taxon>
        <taxon>Polyphaga</taxon>
        <taxon>Scarabaeiformia</taxon>
        <taxon>Scarabaeidae</taxon>
        <taxon>Rutelinae</taxon>
        <taxon>Popillia</taxon>
    </lineage>
</organism>
<evidence type="ECO:0000256" key="1">
    <source>
        <dbReference type="ARBA" id="ARBA00004236"/>
    </source>
</evidence>
<dbReference type="InterPro" id="IPR002159">
    <property type="entry name" value="CD36_fam"/>
</dbReference>
<dbReference type="PANTHER" id="PTHR11923">
    <property type="entry name" value="SCAVENGER RECEPTOR CLASS B TYPE-1 SR-B1"/>
    <property type="match status" value="1"/>
</dbReference>
<dbReference type="GO" id="GO:0005044">
    <property type="term" value="F:scavenger receptor activity"/>
    <property type="evidence" value="ECO:0007669"/>
    <property type="project" value="TreeGrafter"/>
</dbReference>
<sequence>MSCSEETIMYPKRTAGKRCALACASLLAAIGTLLMFFTPWFYTVITSFALSLTTKSTFDLWQKVPIPLYLEFYVFNWTNPEDVYKQNVKPHFEEIGPFVFRETKEKVNITWNPNNTITFNQLRYWYFEESRSCCKLSTKITTINSIALICQGSWVMGLTSSS</sequence>
<dbReference type="AlphaFoldDB" id="A0AAW1JDN8"/>
<dbReference type="EMBL" id="JASPKY010000415">
    <property type="protein sequence ID" value="KAK9701371.1"/>
    <property type="molecule type" value="Genomic_DNA"/>
</dbReference>